<keyword evidence="1" id="KW-0472">Membrane</keyword>
<reference evidence="2" key="1">
    <citation type="journal article" date="2023" name="Mol. Biol. Evol.">
        <title>Third-Generation Sequencing Reveals the Adaptive Role of the Epigenome in Three Deep-Sea Polychaetes.</title>
        <authorList>
            <person name="Perez M."/>
            <person name="Aroh O."/>
            <person name="Sun Y."/>
            <person name="Lan Y."/>
            <person name="Juniper S.K."/>
            <person name="Young C.R."/>
            <person name="Angers B."/>
            <person name="Qian P.Y."/>
        </authorList>
    </citation>
    <scope>NUCLEOTIDE SEQUENCE</scope>
    <source>
        <strain evidence="2">P08H-3</strain>
    </source>
</reference>
<keyword evidence="3" id="KW-1185">Reference proteome</keyword>
<evidence type="ECO:0000256" key="1">
    <source>
        <dbReference type="SAM" id="Phobius"/>
    </source>
</evidence>
<comment type="caution">
    <text evidence="2">The sequence shown here is derived from an EMBL/GenBank/DDBJ whole genome shotgun (WGS) entry which is preliminary data.</text>
</comment>
<keyword evidence="1" id="KW-1133">Transmembrane helix</keyword>
<keyword evidence="1" id="KW-0812">Transmembrane</keyword>
<dbReference type="EMBL" id="JAODUP010000512">
    <property type="protein sequence ID" value="KAK2148160.1"/>
    <property type="molecule type" value="Genomic_DNA"/>
</dbReference>
<dbReference type="AlphaFoldDB" id="A0AAD9J9I0"/>
<protein>
    <submittedName>
        <fullName evidence="2">Uncharacterized protein</fullName>
    </submittedName>
</protein>
<accession>A0AAD9J9I0</accession>
<evidence type="ECO:0000313" key="2">
    <source>
        <dbReference type="EMBL" id="KAK2148160.1"/>
    </source>
</evidence>
<name>A0AAD9J9I0_9ANNE</name>
<proteinExistence type="predicted"/>
<sequence length="244" mass="27959">MAMAMMPVRLQEHLKRIVSSSGKRLVTSIFSSNHSPRSSVSNHHTMCSKLTQVNSSATSQFKPQLKDVFRTGVENGSKLLYSQSSACLIPGHSSLRSLTSLCQRTLNCLDSIQRHGGCHQSVIMSLSRGFRTKQRFPLDEEDDVEVDQKREQKDQMDDYSSWMLRMSNENMFIVVAFANLFFGTLSFIYHTIRMRRKMKMSIIGVMYNVLLAVIHFIIYVTCISMYSPFNVEFIEDDENDVDDI</sequence>
<dbReference type="Proteomes" id="UP001208570">
    <property type="component" value="Unassembled WGS sequence"/>
</dbReference>
<feature type="transmembrane region" description="Helical" evidence="1">
    <location>
        <begin position="171"/>
        <end position="192"/>
    </location>
</feature>
<feature type="transmembrane region" description="Helical" evidence="1">
    <location>
        <begin position="204"/>
        <end position="226"/>
    </location>
</feature>
<gene>
    <name evidence="2" type="ORF">LSH36_512g03077</name>
</gene>
<organism evidence="2 3">
    <name type="scientific">Paralvinella palmiformis</name>
    <dbReference type="NCBI Taxonomy" id="53620"/>
    <lineage>
        <taxon>Eukaryota</taxon>
        <taxon>Metazoa</taxon>
        <taxon>Spiralia</taxon>
        <taxon>Lophotrochozoa</taxon>
        <taxon>Annelida</taxon>
        <taxon>Polychaeta</taxon>
        <taxon>Sedentaria</taxon>
        <taxon>Canalipalpata</taxon>
        <taxon>Terebellida</taxon>
        <taxon>Terebelliformia</taxon>
        <taxon>Alvinellidae</taxon>
        <taxon>Paralvinella</taxon>
    </lineage>
</organism>
<evidence type="ECO:0000313" key="3">
    <source>
        <dbReference type="Proteomes" id="UP001208570"/>
    </source>
</evidence>